<evidence type="ECO:0000313" key="2">
    <source>
        <dbReference type="WBParaSite" id="nRc.2.0.1.t47336-RA"/>
    </source>
</evidence>
<proteinExistence type="predicted"/>
<dbReference type="WBParaSite" id="nRc.2.0.1.t47336-RA">
    <property type="protein sequence ID" value="nRc.2.0.1.t47336-RA"/>
    <property type="gene ID" value="nRc.2.0.1.g47336"/>
</dbReference>
<keyword evidence="1" id="KW-1185">Reference proteome</keyword>
<sequence>MHPTYYASPWRKSRHRDINKINIILNLQLSLFIGLRGCSDSA</sequence>
<organism evidence="1 2">
    <name type="scientific">Romanomermis culicivorax</name>
    <name type="common">Nematode worm</name>
    <dbReference type="NCBI Taxonomy" id="13658"/>
    <lineage>
        <taxon>Eukaryota</taxon>
        <taxon>Metazoa</taxon>
        <taxon>Ecdysozoa</taxon>
        <taxon>Nematoda</taxon>
        <taxon>Enoplea</taxon>
        <taxon>Dorylaimia</taxon>
        <taxon>Mermithida</taxon>
        <taxon>Mermithoidea</taxon>
        <taxon>Mermithidae</taxon>
        <taxon>Romanomermis</taxon>
    </lineage>
</organism>
<dbReference type="AlphaFoldDB" id="A0A915LC17"/>
<accession>A0A915LC17</accession>
<reference evidence="2" key="1">
    <citation type="submission" date="2022-11" db="UniProtKB">
        <authorList>
            <consortium name="WormBaseParasite"/>
        </authorList>
    </citation>
    <scope>IDENTIFICATION</scope>
</reference>
<name>A0A915LC17_ROMCU</name>
<evidence type="ECO:0000313" key="1">
    <source>
        <dbReference type="Proteomes" id="UP000887565"/>
    </source>
</evidence>
<protein>
    <submittedName>
        <fullName evidence="2">Uncharacterized protein</fullName>
    </submittedName>
</protein>
<dbReference type="Proteomes" id="UP000887565">
    <property type="component" value="Unplaced"/>
</dbReference>